<reference evidence="3 4" key="1">
    <citation type="submission" date="2024-01" db="EMBL/GenBank/DDBJ databases">
        <title>A telomere-to-telomere, gap-free genome of sweet tea (Lithocarpus litseifolius).</title>
        <authorList>
            <person name="Zhou J."/>
        </authorList>
    </citation>
    <scope>NUCLEOTIDE SEQUENCE [LARGE SCALE GENOMIC DNA]</scope>
    <source>
        <strain evidence="3">Zhou-2022a</strain>
        <tissue evidence="3">Leaf</tissue>
    </source>
</reference>
<evidence type="ECO:0000313" key="4">
    <source>
        <dbReference type="Proteomes" id="UP001459277"/>
    </source>
</evidence>
<dbReference type="FunFam" id="2.60.110.10:FF:000001">
    <property type="entry name" value="THAUMATIN-LIKE PROTEIN 1"/>
    <property type="match status" value="1"/>
</dbReference>
<dbReference type="InterPro" id="IPR037176">
    <property type="entry name" value="Osmotin/thaumatin-like_sf"/>
</dbReference>
<evidence type="ECO:0000313" key="3">
    <source>
        <dbReference type="EMBL" id="KAK9992497.1"/>
    </source>
</evidence>
<dbReference type="Proteomes" id="UP001459277">
    <property type="component" value="Unassembled WGS sequence"/>
</dbReference>
<dbReference type="EMBL" id="JAZDWU010000009">
    <property type="protein sequence ID" value="KAK9992497.1"/>
    <property type="molecule type" value="Genomic_DNA"/>
</dbReference>
<dbReference type="SUPFAM" id="SSF49870">
    <property type="entry name" value="Osmotin, thaumatin-like protein"/>
    <property type="match status" value="1"/>
</dbReference>
<dbReference type="PROSITE" id="PS51367">
    <property type="entry name" value="THAUMATIN_2"/>
    <property type="match status" value="1"/>
</dbReference>
<sequence>MLTTTRPVPSLVAPRRITPSPSALPPTPGVISTTFTILNKCDYTVWPGIQSSAGIASLSTTGFALQKDESKTITAPALWSGRFWGRTHCSQDSTGKFSCVTADCSSGKVECAGNNALPPATIAEFKLDGYGGLDFFDVSLVDGYNLPMLVVPQGGKGQNCTSIGCVSDLNESCPSELKVTSTADGGESVACKSACAALDQDQYCCRGAYGTPDTCKPSAYSQIFKTACPRAYSYAYDDKTSTFTCGSSPDYTITFCPTPNTSMSKSLEAARVLDEMKSKPESQEPTQIPPSAPNPCTYIPESDDGGCH</sequence>
<proteinExistence type="inferred from homology"/>
<name>A0AAW2C4K1_9ROSI</name>
<protein>
    <recommendedName>
        <fullName evidence="5">Thaumatin-like protein 1</fullName>
    </recommendedName>
</protein>
<evidence type="ECO:0008006" key="5">
    <source>
        <dbReference type="Google" id="ProtNLM"/>
    </source>
</evidence>
<gene>
    <name evidence="3" type="ORF">SO802_027482</name>
</gene>
<dbReference type="Pfam" id="PF00314">
    <property type="entry name" value="Thaumatin"/>
    <property type="match status" value="1"/>
</dbReference>
<accession>A0AAW2C4K1</accession>
<organism evidence="3 4">
    <name type="scientific">Lithocarpus litseifolius</name>
    <dbReference type="NCBI Taxonomy" id="425828"/>
    <lineage>
        <taxon>Eukaryota</taxon>
        <taxon>Viridiplantae</taxon>
        <taxon>Streptophyta</taxon>
        <taxon>Embryophyta</taxon>
        <taxon>Tracheophyta</taxon>
        <taxon>Spermatophyta</taxon>
        <taxon>Magnoliopsida</taxon>
        <taxon>eudicotyledons</taxon>
        <taxon>Gunneridae</taxon>
        <taxon>Pentapetalae</taxon>
        <taxon>rosids</taxon>
        <taxon>fabids</taxon>
        <taxon>Fagales</taxon>
        <taxon>Fagaceae</taxon>
        <taxon>Lithocarpus</taxon>
    </lineage>
</organism>
<dbReference type="SMART" id="SM00205">
    <property type="entry name" value="THN"/>
    <property type="match status" value="1"/>
</dbReference>
<evidence type="ECO:0000256" key="1">
    <source>
        <dbReference type="ARBA" id="ARBA00010607"/>
    </source>
</evidence>
<dbReference type="AlphaFoldDB" id="A0AAW2C4K1"/>
<keyword evidence="4" id="KW-1185">Reference proteome</keyword>
<dbReference type="PRINTS" id="PR00347">
    <property type="entry name" value="THAUMATIN"/>
</dbReference>
<feature type="region of interest" description="Disordered" evidence="2">
    <location>
        <begin position="1"/>
        <end position="25"/>
    </location>
</feature>
<dbReference type="PROSITE" id="PS00316">
    <property type="entry name" value="THAUMATIN_1"/>
    <property type="match status" value="1"/>
</dbReference>
<comment type="caution">
    <text evidence="3">The sequence shown here is derived from an EMBL/GenBank/DDBJ whole genome shotgun (WGS) entry which is preliminary data.</text>
</comment>
<dbReference type="CDD" id="cd09218">
    <property type="entry name" value="TLP-PA"/>
    <property type="match status" value="1"/>
</dbReference>
<dbReference type="PANTHER" id="PTHR31048">
    <property type="entry name" value="OS03G0233200 PROTEIN"/>
    <property type="match status" value="1"/>
</dbReference>
<comment type="similarity">
    <text evidence="1">Belongs to the thaumatin family.</text>
</comment>
<dbReference type="InterPro" id="IPR017949">
    <property type="entry name" value="Thaumatin_CS"/>
</dbReference>
<dbReference type="Gene3D" id="2.60.110.10">
    <property type="entry name" value="Thaumatin"/>
    <property type="match status" value="1"/>
</dbReference>
<dbReference type="InterPro" id="IPR001938">
    <property type="entry name" value="Thaumatin"/>
</dbReference>
<evidence type="ECO:0000256" key="2">
    <source>
        <dbReference type="SAM" id="MobiDB-lite"/>
    </source>
</evidence>
<feature type="region of interest" description="Disordered" evidence="2">
    <location>
        <begin position="274"/>
        <end position="308"/>
    </location>
</feature>